<gene>
    <name evidence="3" type="ORF">CFH83_07660</name>
</gene>
<evidence type="ECO:0000313" key="3">
    <source>
        <dbReference type="EMBL" id="DAB38102.1"/>
    </source>
</evidence>
<dbReference type="InterPro" id="IPR001623">
    <property type="entry name" value="DnaJ_domain"/>
</dbReference>
<dbReference type="PROSITE" id="PS50076">
    <property type="entry name" value="DNAJ_2"/>
    <property type="match status" value="1"/>
</dbReference>
<dbReference type="InterPro" id="IPR029024">
    <property type="entry name" value="TerB-like"/>
</dbReference>
<keyword evidence="1" id="KW-0143">Chaperone</keyword>
<sequence length="252" mass="28735">MTQFIILAVVIALFYWLSRSFSQNQHTYSKSQFSGFKLTKENLAYSELGLFVALSAKVAKADGRVDELEAELVSNMFSDISALFPNPEATKKMLKEIFDEEKNAPHNIDPVAQALYKALESDPHKRQKMMEFLIHLSYIDGTLSHSEEEMLRVIAKHLHFSEADFASMLERFGSHHRHSVKESSIDQAYTLLGLTPHATNDEIKKAYRALVREYHPDIIKSQGASDEYLKEATEKVQDINAAYEMIKKSRGM</sequence>
<dbReference type="InterPro" id="IPR036869">
    <property type="entry name" value="J_dom_sf"/>
</dbReference>
<dbReference type="PANTHER" id="PTHR43096">
    <property type="entry name" value="DNAJ HOMOLOG 1, MITOCHONDRIAL-RELATED"/>
    <property type="match status" value="1"/>
</dbReference>
<evidence type="ECO:0000313" key="4">
    <source>
        <dbReference type="Proteomes" id="UP000228859"/>
    </source>
</evidence>
<dbReference type="PRINTS" id="PR00625">
    <property type="entry name" value="JDOMAIN"/>
</dbReference>
<accession>A0A2D3W9U9</accession>
<dbReference type="Proteomes" id="UP000228859">
    <property type="component" value="Unassembled WGS sequence"/>
</dbReference>
<proteinExistence type="predicted"/>
<dbReference type="SMART" id="SM00271">
    <property type="entry name" value="DnaJ"/>
    <property type="match status" value="1"/>
</dbReference>
<dbReference type="Pfam" id="PF05099">
    <property type="entry name" value="TerB"/>
    <property type="match status" value="1"/>
</dbReference>
<dbReference type="Pfam" id="PF00226">
    <property type="entry name" value="DnaJ"/>
    <property type="match status" value="1"/>
</dbReference>
<dbReference type="RefSeq" id="WP_294893674.1">
    <property type="nucleotide sequence ID" value="NZ_DLUI01000109.1"/>
</dbReference>
<organism evidence="3 4">
    <name type="scientific">Sulfuricurvum kujiense</name>
    <dbReference type="NCBI Taxonomy" id="148813"/>
    <lineage>
        <taxon>Bacteria</taxon>
        <taxon>Pseudomonadati</taxon>
        <taxon>Campylobacterota</taxon>
        <taxon>Epsilonproteobacteria</taxon>
        <taxon>Campylobacterales</taxon>
        <taxon>Sulfurimonadaceae</taxon>
        <taxon>Sulfuricurvum</taxon>
    </lineage>
</organism>
<protein>
    <submittedName>
        <fullName evidence="3">Molecular chaperone DjlA</fullName>
    </submittedName>
</protein>
<dbReference type="PANTHER" id="PTHR43096:SF52">
    <property type="entry name" value="DNAJ HOMOLOG 1, MITOCHONDRIAL-RELATED"/>
    <property type="match status" value="1"/>
</dbReference>
<name>A0A2D3W9U9_9BACT</name>
<dbReference type="EMBL" id="DLUI01000109">
    <property type="protein sequence ID" value="DAB38102.1"/>
    <property type="molecule type" value="Genomic_DNA"/>
</dbReference>
<comment type="caution">
    <text evidence="3">The sequence shown here is derived from an EMBL/GenBank/DDBJ whole genome shotgun (WGS) entry which is preliminary data.</text>
</comment>
<dbReference type="SUPFAM" id="SSF46565">
    <property type="entry name" value="Chaperone J-domain"/>
    <property type="match status" value="1"/>
</dbReference>
<dbReference type="AlphaFoldDB" id="A0A2D3W9U9"/>
<reference evidence="3 4" key="1">
    <citation type="journal article" date="2017" name="Front. Microbiol.">
        <title>Comparative Genomic Analysis of the Class Epsilonproteobacteria and Proposed Reclassification to Epsilonbacteraeota (phyl. nov.).</title>
        <authorList>
            <person name="Waite D.W."/>
            <person name="Vanwonterghem I."/>
            <person name="Rinke C."/>
            <person name="Parks D.H."/>
            <person name="Zhang Y."/>
            <person name="Takai K."/>
            <person name="Sievert S.M."/>
            <person name="Simon J."/>
            <person name="Campbell B.J."/>
            <person name="Hanson T.E."/>
            <person name="Woyke T."/>
            <person name="Klotz M.G."/>
            <person name="Hugenholtz P."/>
        </authorList>
    </citation>
    <scope>NUCLEOTIDE SEQUENCE [LARGE SCALE GENOMIC DNA]</scope>
    <source>
        <strain evidence="3">UBA12443</strain>
    </source>
</reference>
<dbReference type="CDD" id="cd07316">
    <property type="entry name" value="terB_like_DjlA"/>
    <property type="match status" value="1"/>
</dbReference>
<dbReference type="CDD" id="cd06257">
    <property type="entry name" value="DnaJ"/>
    <property type="match status" value="1"/>
</dbReference>
<dbReference type="Gene3D" id="1.10.3680.10">
    <property type="entry name" value="TerB-like"/>
    <property type="match status" value="1"/>
</dbReference>
<dbReference type="InterPro" id="IPR007791">
    <property type="entry name" value="DjlA_N"/>
</dbReference>
<evidence type="ECO:0000256" key="1">
    <source>
        <dbReference type="ARBA" id="ARBA00023186"/>
    </source>
</evidence>
<evidence type="ECO:0000259" key="2">
    <source>
        <dbReference type="PROSITE" id="PS50076"/>
    </source>
</evidence>
<dbReference type="GO" id="GO:0005737">
    <property type="term" value="C:cytoplasm"/>
    <property type="evidence" value="ECO:0007669"/>
    <property type="project" value="TreeGrafter"/>
</dbReference>
<dbReference type="GO" id="GO:0051082">
    <property type="term" value="F:unfolded protein binding"/>
    <property type="evidence" value="ECO:0007669"/>
    <property type="project" value="TreeGrafter"/>
</dbReference>
<dbReference type="GO" id="GO:0042026">
    <property type="term" value="P:protein refolding"/>
    <property type="evidence" value="ECO:0007669"/>
    <property type="project" value="TreeGrafter"/>
</dbReference>
<dbReference type="Gene3D" id="1.10.287.110">
    <property type="entry name" value="DnaJ domain"/>
    <property type="match status" value="1"/>
</dbReference>
<feature type="domain" description="J" evidence="2">
    <location>
        <begin position="187"/>
        <end position="251"/>
    </location>
</feature>